<comment type="caution">
    <text evidence="2">The sequence shown here is derived from an EMBL/GenBank/DDBJ whole genome shotgun (WGS) entry which is preliminary data.</text>
</comment>
<name>X1M9U6_9ZZZZ</name>
<protein>
    <recommendedName>
        <fullName evidence="3">Ig-like domain-containing protein</fullName>
    </recommendedName>
</protein>
<dbReference type="EMBL" id="BARV01009669">
    <property type="protein sequence ID" value="GAI03134.1"/>
    <property type="molecule type" value="Genomic_DNA"/>
</dbReference>
<evidence type="ECO:0000256" key="1">
    <source>
        <dbReference type="SAM" id="MobiDB-lite"/>
    </source>
</evidence>
<evidence type="ECO:0000313" key="2">
    <source>
        <dbReference type="EMBL" id="GAI03134.1"/>
    </source>
</evidence>
<evidence type="ECO:0008006" key="3">
    <source>
        <dbReference type="Google" id="ProtNLM"/>
    </source>
</evidence>
<feature type="region of interest" description="Disordered" evidence="1">
    <location>
        <begin position="1"/>
        <end position="28"/>
    </location>
</feature>
<accession>X1M9U6</accession>
<reference evidence="2" key="1">
    <citation type="journal article" date="2014" name="Front. Microbiol.">
        <title>High frequency of phylogenetically diverse reductive dehalogenase-homologous genes in deep subseafloor sedimentary metagenomes.</title>
        <authorList>
            <person name="Kawai M."/>
            <person name="Futagami T."/>
            <person name="Toyoda A."/>
            <person name="Takaki Y."/>
            <person name="Nishi S."/>
            <person name="Hori S."/>
            <person name="Arai W."/>
            <person name="Tsubouchi T."/>
            <person name="Morono Y."/>
            <person name="Uchiyama I."/>
            <person name="Ito T."/>
            <person name="Fujiyama A."/>
            <person name="Inagaki F."/>
            <person name="Takami H."/>
        </authorList>
    </citation>
    <scope>NUCLEOTIDE SEQUENCE</scope>
    <source>
        <strain evidence="2">Expedition CK06-06</strain>
    </source>
</reference>
<organism evidence="2">
    <name type="scientific">marine sediment metagenome</name>
    <dbReference type="NCBI Taxonomy" id="412755"/>
    <lineage>
        <taxon>unclassified sequences</taxon>
        <taxon>metagenomes</taxon>
        <taxon>ecological metagenomes</taxon>
    </lineage>
</organism>
<dbReference type="AlphaFoldDB" id="X1M9U6"/>
<sequence>SCSGGNIDTGGSWYGTTTNPARWRSPDTAGTYTITCIVSDGKDTNSKSILITAT</sequence>
<feature type="non-terminal residue" evidence="2">
    <location>
        <position position="1"/>
    </location>
</feature>
<gene>
    <name evidence="2" type="ORF">S06H3_18990</name>
</gene>
<proteinExistence type="predicted"/>